<dbReference type="InterPro" id="IPR029068">
    <property type="entry name" value="Glyas_Bleomycin-R_OHBP_Dase"/>
</dbReference>
<name>A0A0F0LNY5_9MICO</name>
<dbReference type="RefSeq" id="WP_045271022.1">
    <property type="nucleotide sequence ID" value="NZ_JYIX01000028.1"/>
</dbReference>
<dbReference type="PATRIC" id="fig|582680.6.peg.915"/>
<dbReference type="InterPro" id="IPR037523">
    <property type="entry name" value="VOC_core"/>
</dbReference>
<proteinExistence type="predicted"/>
<feature type="domain" description="VOC" evidence="1">
    <location>
        <begin position="8"/>
        <end position="121"/>
    </location>
</feature>
<comment type="caution">
    <text evidence="2">The sequence shown here is derived from an EMBL/GenBank/DDBJ whole genome shotgun (WGS) entry which is preliminary data.</text>
</comment>
<keyword evidence="3" id="KW-1185">Reference proteome</keyword>
<protein>
    <submittedName>
        <fullName evidence="2">Glyoxalase-like domain protein</fullName>
    </submittedName>
</protein>
<reference evidence="2 3" key="1">
    <citation type="submission" date="2015-02" db="EMBL/GenBank/DDBJ databases">
        <title>Draft genome sequences of ten Microbacterium spp. with emphasis on heavy metal contaminated environments.</title>
        <authorList>
            <person name="Corretto E."/>
        </authorList>
    </citation>
    <scope>NUCLEOTIDE SEQUENCE [LARGE SCALE GENOMIC DNA]</scope>
    <source>
        <strain evidence="2 3">ARN176</strain>
    </source>
</reference>
<organism evidence="2 3">
    <name type="scientific">Microbacterium azadirachtae</name>
    <dbReference type="NCBI Taxonomy" id="582680"/>
    <lineage>
        <taxon>Bacteria</taxon>
        <taxon>Bacillati</taxon>
        <taxon>Actinomycetota</taxon>
        <taxon>Actinomycetes</taxon>
        <taxon>Micrococcales</taxon>
        <taxon>Microbacteriaceae</taxon>
        <taxon>Microbacterium</taxon>
    </lineage>
</organism>
<accession>A0A0F0LNY5</accession>
<dbReference type="InterPro" id="IPR004360">
    <property type="entry name" value="Glyas_Fos-R_dOase_dom"/>
</dbReference>
<dbReference type="Gene3D" id="3.10.180.10">
    <property type="entry name" value="2,3-Dihydroxybiphenyl 1,2-Dioxygenase, domain 1"/>
    <property type="match status" value="1"/>
</dbReference>
<evidence type="ECO:0000313" key="3">
    <source>
        <dbReference type="Proteomes" id="UP000033740"/>
    </source>
</evidence>
<sequence length="135" mass="14565">MDSMHITGVRTVSIPVNDQDDALRFYRRLGFAVLRDAPTPNGRWIELAPGSGNVILTLEPADPAVHRGSIGIRFTSDDVDAAHAAMLAEGIDVDEILRWPGVPAMFAFRDPDGNAFSITSTDQTTDQSAGERIAS</sequence>
<evidence type="ECO:0000313" key="2">
    <source>
        <dbReference type="EMBL" id="KJL34404.1"/>
    </source>
</evidence>
<dbReference type="AlphaFoldDB" id="A0A0F0LNY5"/>
<dbReference type="Pfam" id="PF00903">
    <property type="entry name" value="Glyoxalase"/>
    <property type="match status" value="1"/>
</dbReference>
<dbReference type="SUPFAM" id="SSF54593">
    <property type="entry name" value="Glyoxalase/Bleomycin resistance protein/Dihydroxybiphenyl dioxygenase"/>
    <property type="match status" value="1"/>
</dbReference>
<dbReference type="STRING" id="582680.RS86_00890"/>
<gene>
    <name evidence="2" type="ORF">RS86_00890</name>
</gene>
<dbReference type="PANTHER" id="PTHR36437:SF2">
    <property type="entry name" value="GLYOXALASE_BLEOMYCIN RESISTANCE PROTEIN_DIOXYGENASE"/>
    <property type="match status" value="1"/>
</dbReference>
<dbReference type="Proteomes" id="UP000033740">
    <property type="component" value="Unassembled WGS sequence"/>
</dbReference>
<evidence type="ECO:0000259" key="1">
    <source>
        <dbReference type="PROSITE" id="PS51819"/>
    </source>
</evidence>
<dbReference type="EMBL" id="JYIX01000028">
    <property type="protein sequence ID" value="KJL34404.1"/>
    <property type="molecule type" value="Genomic_DNA"/>
</dbReference>
<dbReference type="PANTHER" id="PTHR36437">
    <property type="entry name" value="GLYOXALASE/BLEOMYCIN RESISTANCE PROTEIN/DIOXYGENASE"/>
    <property type="match status" value="1"/>
</dbReference>
<dbReference type="PROSITE" id="PS51819">
    <property type="entry name" value="VOC"/>
    <property type="match status" value="1"/>
</dbReference>